<evidence type="ECO:0000313" key="2">
    <source>
        <dbReference type="EMBL" id="JAH56002.1"/>
    </source>
</evidence>
<reference evidence="2" key="1">
    <citation type="submission" date="2014-11" db="EMBL/GenBank/DDBJ databases">
        <authorList>
            <person name="Amaro Gonzalez C."/>
        </authorList>
    </citation>
    <scope>NUCLEOTIDE SEQUENCE</scope>
</reference>
<feature type="compositionally biased region" description="Basic and acidic residues" evidence="1">
    <location>
        <begin position="23"/>
        <end position="33"/>
    </location>
</feature>
<organism evidence="2">
    <name type="scientific">Anguilla anguilla</name>
    <name type="common">European freshwater eel</name>
    <name type="synonym">Muraena anguilla</name>
    <dbReference type="NCBI Taxonomy" id="7936"/>
    <lineage>
        <taxon>Eukaryota</taxon>
        <taxon>Metazoa</taxon>
        <taxon>Chordata</taxon>
        <taxon>Craniata</taxon>
        <taxon>Vertebrata</taxon>
        <taxon>Euteleostomi</taxon>
        <taxon>Actinopterygii</taxon>
        <taxon>Neopterygii</taxon>
        <taxon>Teleostei</taxon>
        <taxon>Anguilliformes</taxon>
        <taxon>Anguillidae</taxon>
        <taxon>Anguilla</taxon>
    </lineage>
</organism>
<dbReference type="AlphaFoldDB" id="A0A0E9TRB6"/>
<proteinExistence type="predicted"/>
<dbReference type="EMBL" id="GBXM01052575">
    <property type="protein sequence ID" value="JAH56002.1"/>
    <property type="molecule type" value="Transcribed_RNA"/>
</dbReference>
<name>A0A0E9TRB6_ANGAN</name>
<protein>
    <submittedName>
        <fullName evidence="2">Uncharacterized protein</fullName>
    </submittedName>
</protein>
<evidence type="ECO:0000256" key="1">
    <source>
        <dbReference type="SAM" id="MobiDB-lite"/>
    </source>
</evidence>
<sequence>MKRWRYRGSDEGQSEAMEGINGGRERWMEGRSN</sequence>
<accession>A0A0E9TRB6</accession>
<feature type="region of interest" description="Disordered" evidence="1">
    <location>
        <begin position="1"/>
        <end position="33"/>
    </location>
</feature>
<reference evidence="2" key="2">
    <citation type="journal article" date="2015" name="Fish Shellfish Immunol.">
        <title>Early steps in the European eel (Anguilla anguilla)-Vibrio vulnificus interaction in the gills: Role of the RtxA13 toxin.</title>
        <authorList>
            <person name="Callol A."/>
            <person name="Pajuelo D."/>
            <person name="Ebbesson L."/>
            <person name="Teles M."/>
            <person name="MacKenzie S."/>
            <person name="Amaro C."/>
        </authorList>
    </citation>
    <scope>NUCLEOTIDE SEQUENCE</scope>
</reference>